<organism evidence="10 11">
    <name type="scientific">Desulfatibacillum alkenivorans DSM 16219</name>
    <dbReference type="NCBI Taxonomy" id="1121393"/>
    <lineage>
        <taxon>Bacteria</taxon>
        <taxon>Pseudomonadati</taxon>
        <taxon>Thermodesulfobacteriota</taxon>
        <taxon>Desulfobacteria</taxon>
        <taxon>Desulfobacterales</taxon>
        <taxon>Desulfatibacillaceae</taxon>
        <taxon>Desulfatibacillum</taxon>
    </lineage>
</organism>
<evidence type="ECO:0000256" key="4">
    <source>
        <dbReference type="ARBA" id="ARBA00022694"/>
    </source>
</evidence>
<reference evidence="11" key="1">
    <citation type="submission" date="2016-11" db="EMBL/GenBank/DDBJ databases">
        <authorList>
            <person name="Varghese N."/>
            <person name="Submissions S."/>
        </authorList>
    </citation>
    <scope>NUCLEOTIDE SEQUENCE [LARGE SCALE GENOMIC DNA]</scope>
    <source>
        <strain evidence="11">DSM 16219</strain>
    </source>
</reference>
<dbReference type="InterPro" id="IPR001269">
    <property type="entry name" value="DUS_fam"/>
</dbReference>
<evidence type="ECO:0000313" key="10">
    <source>
        <dbReference type="EMBL" id="SHK51190.1"/>
    </source>
</evidence>
<evidence type="ECO:0000313" key="11">
    <source>
        <dbReference type="Proteomes" id="UP000183994"/>
    </source>
</evidence>
<keyword evidence="2 6" id="KW-0285">Flavoprotein</keyword>
<protein>
    <recommendedName>
        <fullName evidence="6">tRNA-dihydrouridine synthase</fullName>
        <ecNumber evidence="6">1.3.1.-</ecNumber>
    </recommendedName>
</protein>
<dbReference type="STRING" id="1121393.SAMN02745216_03577"/>
<feature type="binding site" evidence="8">
    <location>
        <position position="183"/>
    </location>
    <ligand>
        <name>FMN</name>
        <dbReference type="ChEBI" id="CHEBI:58210"/>
    </ligand>
</feature>
<dbReference type="SUPFAM" id="SSF51395">
    <property type="entry name" value="FMN-linked oxidoreductases"/>
    <property type="match status" value="1"/>
</dbReference>
<evidence type="ECO:0000256" key="8">
    <source>
        <dbReference type="PIRSR" id="PIRSR006621-2"/>
    </source>
</evidence>
<evidence type="ECO:0000256" key="5">
    <source>
        <dbReference type="ARBA" id="ARBA00023002"/>
    </source>
</evidence>
<evidence type="ECO:0000256" key="7">
    <source>
        <dbReference type="PIRSR" id="PIRSR006621-1"/>
    </source>
</evidence>
<proteinExistence type="inferred from homology"/>
<keyword evidence="3 6" id="KW-0288">FMN</keyword>
<name>A0A1M6T2R7_9BACT</name>
<dbReference type="EC" id="1.3.1.-" evidence="6"/>
<feature type="binding site" evidence="8">
    <location>
        <begin position="28"/>
        <end position="30"/>
    </location>
    <ligand>
        <name>FMN</name>
        <dbReference type="ChEBI" id="CHEBI:58210"/>
    </ligand>
</feature>
<dbReference type="PROSITE" id="PS01136">
    <property type="entry name" value="UPF0034"/>
    <property type="match status" value="1"/>
</dbReference>
<dbReference type="InterPro" id="IPR018517">
    <property type="entry name" value="tRNA_hU_synthase_CS"/>
</dbReference>
<evidence type="ECO:0000256" key="1">
    <source>
        <dbReference type="ARBA" id="ARBA00001917"/>
    </source>
</evidence>
<keyword evidence="5 6" id="KW-0560">Oxidoreductase</keyword>
<dbReference type="InterPro" id="IPR035587">
    <property type="entry name" value="DUS-like_FMN-bd"/>
</dbReference>
<comment type="function">
    <text evidence="6">Catalyzes the synthesis of 5,6-dihydrouridine (D), a modified base found in the D-loop of most tRNAs, via the reduction of the C5-C6 double bond in target uridines.</text>
</comment>
<dbReference type="Gene3D" id="3.20.20.70">
    <property type="entry name" value="Aldolase class I"/>
    <property type="match status" value="1"/>
</dbReference>
<gene>
    <name evidence="10" type="ORF">SAMN02745216_03577</name>
</gene>
<keyword evidence="8" id="KW-0547">Nucleotide-binding</keyword>
<feature type="binding site" evidence="8">
    <location>
        <position position="84"/>
    </location>
    <ligand>
        <name>FMN</name>
        <dbReference type="ChEBI" id="CHEBI:58210"/>
    </ligand>
</feature>
<dbReference type="CDD" id="cd02801">
    <property type="entry name" value="DUS_like_FMN"/>
    <property type="match status" value="1"/>
</dbReference>
<evidence type="ECO:0000256" key="6">
    <source>
        <dbReference type="PIRNR" id="PIRNR006621"/>
    </source>
</evidence>
<dbReference type="EMBL" id="FQZU01000026">
    <property type="protein sequence ID" value="SHK51190.1"/>
    <property type="molecule type" value="Genomic_DNA"/>
</dbReference>
<feature type="active site" description="Proton donor" evidence="7">
    <location>
        <position position="114"/>
    </location>
</feature>
<dbReference type="Pfam" id="PF01207">
    <property type="entry name" value="Dus"/>
    <property type="match status" value="1"/>
</dbReference>
<feature type="binding site" evidence="8">
    <location>
        <begin position="238"/>
        <end position="239"/>
    </location>
    <ligand>
        <name>FMN</name>
        <dbReference type="ChEBI" id="CHEBI:58210"/>
    </ligand>
</feature>
<feature type="binding site" evidence="8">
    <location>
        <position position="153"/>
    </location>
    <ligand>
        <name>FMN</name>
        <dbReference type="ChEBI" id="CHEBI:58210"/>
    </ligand>
</feature>
<dbReference type="GO" id="GO:0017150">
    <property type="term" value="F:tRNA dihydrouridine synthase activity"/>
    <property type="evidence" value="ECO:0007669"/>
    <property type="project" value="InterPro"/>
</dbReference>
<dbReference type="GO" id="GO:0050660">
    <property type="term" value="F:flavin adenine dinucleotide binding"/>
    <property type="evidence" value="ECO:0007669"/>
    <property type="project" value="InterPro"/>
</dbReference>
<dbReference type="PIRSF" id="PIRSF006621">
    <property type="entry name" value="Dus"/>
    <property type="match status" value="1"/>
</dbReference>
<keyword evidence="11" id="KW-1185">Reference proteome</keyword>
<sequence length="340" mass="37182">MNTNLQEFLNSPLAIGGKTIANRLVLAPMAGLTHIAFREVLALYGGYGLLYTGMAGAKSVPHENPKVSTVFSWREEELEHTVCQIFGSVPETMAQAAQRIEAEGFFGVDINCGCSARAICRYGSGAALLAKPDLAAQVVRAVRKAVNIPVIVKFRTGWKDDPAHAVSMARLFRDEGADALIFHPRVAPDLRTRPPKWEYIGLVKDAVEVPVFGNGNVISLDDAAKMLSMSGCDGVALGRIALAQPWIMAQWSQGMAPALDDYKTAGTAMASFCAKRFEPRTAFLRFMKFSPYYCANFQFGHALHKRLFAAKEIDNIIPVLEDFFQSAPPLNKRPTPGLFV</sequence>
<dbReference type="AlphaFoldDB" id="A0A1M6T2R7"/>
<comment type="similarity">
    <text evidence="6">Belongs to the dus family.</text>
</comment>
<dbReference type="PANTHER" id="PTHR11082:SF25">
    <property type="entry name" value="DUS-LIKE FMN-BINDING DOMAIN-CONTAINING PROTEIN"/>
    <property type="match status" value="1"/>
</dbReference>
<evidence type="ECO:0000259" key="9">
    <source>
        <dbReference type="Pfam" id="PF01207"/>
    </source>
</evidence>
<dbReference type="RefSeq" id="WP_244549338.1">
    <property type="nucleotide sequence ID" value="NZ_FQZU01000026.1"/>
</dbReference>
<keyword evidence="4 6" id="KW-0819">tRNA processing</keyword>
<evidence type="ECO:0000256" key="3">
    <source>
        <dbReference type="ARBA" id="ARBA00022643"/>
    </source>
</evidence>
<dbReference type="Proteomes" id="UP000183994">
    <property type="component" value="Unassembled WGS sequence"/>
</dbReference>
<comment type="cofactor">
    <cofactor evidence="1 6 8">
        <name>FMN</name>
        <dbReference type="ChEBI" id="CHEBI:58210"/>
    </cofactor>
</comment>
<dbReference type="InterPro" id="IPR013785">
    <property type="entry name" value="Aldolase_TIM"/>
</dbReference>
<evidence type="ECO:0000256" key="2">
    <source>
        <dbReference type="ARBA" id="ARBA00022630"/>
    </source>
</evidence>
<feature type="domain" description="DUS-like FMN-binding" evidence="9">
    <location>
        <begin position="26"/>
        <end position="298"/>
    </location>
</feature>
<dbReference type="PANTHER" id="PTHR11082">
    <property type="entry name" value="TRNA-DIHYDROURIDINE SYNTHASE"/>
    <property type="match status" value="1"/>
</dbReference>
<accession>A0A1M6T2R7</accession>